<evidence type="ECO:0000313" key="3">
    <source>
        <dbReference type="EMBL" id="TGZ57582.1"/>
    </source>
</evidence>
<dbReference type="InterPro" id="IPR042185">
    <property type="entry name" value="Serpin_sf_2"/>
</dbReference>
<gene>
    <name evidence="3" type="ORF">CRM22_009903</name>
</gene>
<dbReference type="OrthoDB" id="6280426at2759"/>
<dbReference type="AlphaFoldDB" id="A0A4S2L3U8"/>
<accession>A0A4S2L3U8</accession>
<dbReference type="Gene3D" id="3.30.497.10">
    <property type="entry name" value="Antithrombin, subunit I, domain 2"/>
    <property type="match status" value="1"/>
</dbReference>
<dbReference type="InterPro" id="IPR036186">
    <property type="entry name" value="Serpin_sf"/>
</dbReference>
<organism evidence="3 4">
    <name type="scientific">Opisthorchis felineus</name>
    <dbReference type="NCBI Taxonomy" id="147828"/>
    <lineage>
        <taxon>Eukaryota</taxon>
        <taxon>Metazoa</taxon>
        <taxon>Spiralia</taxon>
        <taxon>Lophotrochozoa</taxon>
        <taxon>Platyhelminthes</taxon>
        <taxon>Trematoda</taxon>
        <taxon>Digenea</taxon>
        <taxon>Opisthorchiida</taxon>
        <taxon>Opisthorchiata</taxon>
        <taxon>Opisthorchiidae</taxon>
        <taxon>Opisthorchis</taxon>
    </lineage>
</organism>
<dbReference type="EMBL" id="SJOL01009422">
    <property type="protein sequence ID" value="TGZ57582.1"/>
    <property type="molecule type" value="Genomic_DNA"/>
</dbReference>
<feature type="domain" description="Serpin" evidence="2">
    <location>
        <begin position="22"/>
        <end position="133"/>
    </location>
</feature>
<dbReference type="STRING" id="147828.A0A4S2L3U8"/>
<dbReference type="Pfam" id="PF00079">
    <property type="entry name" value="Serpin"/>
    <property type="match status" value="1"/>
</dbReference>
<name>A0A4S2L3U8_OPIFE</name>
<sequence length="136" mass="14935">MAQFRNNDTMRTILVKPFAPVELDLKLPRFKLSELPALDMKAMLQLMGVKSIFEATVDFSNLSSDPNIYVSDLVHKAVIEVDEQGAEAAAGSGLIVGLSSAMNKMQFHVDHPFLMALIYNSTVPAFIGHVVEPEAM</sequence>
<dbReference type="PANTHER" id="PTHR11461:SF211">
    <property type="entry name" value="GH10112P-RELATED"/>
    <property type="match status" value="1"/>
</dbReference>
<evidence type="ECO:0000259" key="2">
    <source>
        <dbReference type="Pfam" id="PF00079"/>
    </source>
</evidence>
<keyword evidence="4" id="KW-1185">Reference proteome</keyword>
<proteinExistence type="inferred from homology"/>
<dbReference type="Gene3D" id="2.30.39.10">
    <property type="entry name" value="Alpha-1-antitrypsin, domain 1"/>
    <property type="match status" value="1"/>
</dbReference>
<dbReference type="PANTHER" id="PTHR11461">
    <property type="entry name" value="SERINE PROTEASE INHIBITOR, SERPIN"/>
    <property type="match status" value="1"/>
</dbReference>
<comment type="similarity">
    <text evidence="1">Belongs to the serpin family.</text>
</comment>
<dbReference type="SUPFAM" id="SSF56574">
    <property type="entry name" value="Serpins"/>
    <property type="match status" value="1"/>
</dbReference>
<dbReference type="GO" id="GO:0005615">
    <property type="term" value="C:extracellular space"/>
    <property type="evidence" value="ECO:0007669"/>
    <property type="project" value="InterPro"/>
</dbReference>
<comment type="caution">
    <text evidence="3">The sequence shown here is derived from an EMBL/GenBank/DDBJ whole genome shotgun (WGS) entry which is preliminary data.</text>
</comment>
<dbReference type="InterPro" id="IPR023795">
    <property type="entry name" value="Serpin_CS"/>
</dbReference>
<dbReference type="InterPro" id="IPR000215">
    <property type="entry name" value="Serpin_fam"/>
</dbReference>
<protein>
    <recommendedName>
        <fullName evidence="2">Serpin domain-containing protein</fullName>
    </recommendedName>
</protein>
<dbReference type="GO" id="GO:0004867">
    <property type="term" value="F:serine-type endopeptidase inhibitor activity"/>
    <property type="evidence" value="ECO:0007669"/>
    <property type="project" value="InterPro"/>
</dbReference>
<evidence type="ECO:0000313" key="4">
    <source>
        <dbReference type="Proteomes" id="UP000308267"/>
    </source>
</evidence>
<reference evidence="3 4" key="1">
    <citation type="journal article" date="2019" name="BMC Genomics">
        <title>New insights from Opisthorchis felineus genome: update on genomics of the epidemiologically important liver flukes.</title>
        <authorList>
            <person name="Ershov N.I."/>
            <person name="Mordvinov V.A."/>
            <person name="Prokhortchouk E.B."/>
            <person name="Pakharukova M.Y."/>
            <person name="Gunbin K.V."/>
            <person name="Ustyantsev K."/>
            <person name="Genaev M.A."/>
            <person name="Blinov A.G."/>
            <person name="Mazur A."/>
            <person name="Boulygina E."/>
            <person name="Tsygankova S."/>
            <person name="Khrameeva E."/>
            <person name="Chekanov N."/>
            <person name="Fan G."/>
            <person name="Xiao A."/>
            <person name="Zhang H."/>
            <person name="Xu X."/>
            <person name="Yang H."/>
            <person name="Solovyev V."/>
            <person name="Lee S.M."/>
            <person name="Liu X."/>
            <person name="Afonnikov D.A."/>
            <person name="Skryabin K.G."/>
        </authorList>
    </citation>
    <scope>NUCLEOTIDE SEQUENCE [LARGE SCALE GENOMIC DNA]</scope>
    <source>
        <strain evidence="3">AK-0245</strain>
        <tissue evidence="3">Whole organism</tissue>
    </source>
</reference>
<dbReference type="InterPro" id="IPR023796">
    <property type="entry name" value="Serpin_dom"/>
</dbReference>
<dbReference type="PROSITE" id="PS00284">
    <property type="entry name" value="SERPIN"/>
    <property type="match status" value="1"/>
</dbReference>
<dbReference type="InterPro" id="IPR042178">
    <property type="entry name" value="Serpin_sf_1"/>
</dbReference>
<evidence type="ECO:0000256" key="1">
    <source>
        <dbReference type="ARBA" id="ARBA00009500"/>
    </source>
</evidence>
<dbReference type="Proteomes" id="UP000308267">
    <property type="component" value="Unassembled WGS sequence"/>
</dbReference>